<dbReference type="Proteomes" id="UP000298663">
    <property type="component" value="Unassembled WGS sequence"/>
</dbReference>
<comment type="caution">
    <text evidence="1">The sequence shown here is derived from an EMBL/GenBank/DDBJ whole genome shotgun (WGS) entry which is preliminary data.</text>
</comment>
<proteinExistence type="predicted"/>
<dbReference type="EMBL" id="AZBU02000006">
    <property type="protein sequence ID" value="TKR72323.1"/>
    <property type="molecule type" value="Genomic_DNA"/>
</dbReference>
<evidence type="ECO:0000313" key="2">
    <source>
        <dbReference type="Proteomes" id="UP000298663"/>
    </source>
</evidence>
<keyword evidence="2" id="KW-1185">Reference proteome</keyword>
<evidence type="ECO:0000313" key="1">
    <source>
        <dbReference type="EMBL" id="TKR72323.1"/>
    </source>
</evidence>
<reference evidence="1 2" key="1">
    <citation type="journal article" date="2015" name="Genome Biol.">
        <title>Comparative genomics of Steinernema reveals deeply conserved gene regulatory networks.</title>
        <authorList>
            <person name="Dillman A.R."/>
            <person name="Macchietto M."/>
            <person name="Porter C.F."/>
            <person name="Rogers A."/>
            <person name="Williams B."/>
            <person name="Antoshechkin I."/>
            <person name="Lee M.M."/>
            <person name="Goodwin Z."/>
            <person name="Lu X."/>
            <person name="Lewis E.E."/>
            <person name="Goodrich-Blair H."/>
            <person name="Stock S.P."/>
            <person name="Adams B.J."/>
            <person name="Sternberg P.W."/>
            <person name="Mortazavi A."/>
        </authorList>
    </citation>
    <scope>NUCLEOTIDE SEQUENCE [LARGE SCALE GENOMIC DNA]</scope>
    <source>
        <strain evidence="1 2">ALL</strain>
    </source>
</reference>
<name>A0A4U5MSF4_STECR</name>
<accession>A0A4U5MSF4</accession>
<sequence length="96" mass="11236">MFSKRLFLQSTQKVTLRETTKPVWNGQTTRGWCSGITRFDRSANDRMSAKKLTLVALMLFCFVSRAQSFCNWLYMPLCYYKKVLCSNFRTCGHDKS</sequence>
<protein>
    <submittedName>
        <fullName evidence="1">Uncharacterized protein</fullName>
    </submittedName>
</protein>
<dbReference type="AlphaFoldDB" id="A0A4U5MSF4"/>
<organism evidence="1 2">
    <name type="scientific">Steinernema carpocapsae</name>
    <name type="common">Entomopathogenic nematode</name>
    <dbReference type="NCBI Taxonomy" id="34508"/>
    <lineage>
        <taxon>Eukaryota</taxon>
        <taxon>Metazoa</taxon>
        <taxon>Ecdysozoa</taxon>
        <taxon>Nematoda</taxon>
        <taxon>Chromadorea</taxon>
        <taxon>Rhabditida</taxon>
        <taxon>Tylenchina</taxon>
        <taxon>Panagrolaimomorpha</taxon>
        <taxon>Strongyloidoidea</taxon>
        <taxon>Steinernematidae</taxon>
        <taxon>Steinernema</taxon>
    </lineage>
</organism>
<reference evidence="1 2" key="2">
    <citation type="journal article" date="2019" name="G3 (Bethesda)">
        <title>Hybrid Assembly of the Genome of the Entomopathogenic Nematode Steinernema carpocapsae Identifies the X-Chromosome.</title>
        <authorList>
            <person name="Serra L."/>
            <person name="Macchietto M."/>
            <person name="Macias-Munoz A."/>
            <person name="McGill C.J."/>
            <person name="Rodriguez I.M."/>
            <person name="Rodriguez B."/>
            <person name="Murad R."/>
            <person name="Mortazavi A."/>
        </authorList>
    </citation>
    <scope>NUCLEOTIDE SEQUENCE [LARGE SCALE GENOMIC DNA]</scope>
    <source>
        <strain evidence="1 2">ALL</strain>
    </source>
</reference>
<gene>
    <name evidence="1" type="ORF">L596_019792</name>
</gene>